<evidence type="ECO:0000313" key="3">
    <source>
        <dbReference type="EMBL" id="TWH82478.1"/>
    </source>
</evidence>
<feature type="domain" description="Helicase HerA-like C-terminal" evidence="2">
    <location>
        <begin position="10"/>
        <end position="496"/>
    </location>
</feature>
<comment type="caution">
    <text evidence="3">The sequence shown here is derived from an EMBL/GenBank/DDBJ whole genome shotgun (WGS) entry which is preliminary data.</text>
</comment>
<dbReference type="SUPFAM" id="SSF52540">
    <property type="entry name" value="P-loop containing nucleoside triphosphate hydrolases"/>
    <property type="match status" value="1"/>
</dbReference>
<dbReference type="CDD" id="cd01127">
    <property type="entry name" value="TrwB_TraG_TraD_VirD4"/>
    <property type="match status" value="1"/>
</dbReference>
<dbReference type="Proteomes" id="UP000315343">
    <property type="component" value="Unassembled WGS sequence"/>
</dbReference>
<evidence type="ECO:0000256" key="1">
    <source>
        <dbReference type="SAM" id="MobiDB-lite"/>
    </source>
</evidence>
<dbReference type="RefSeq" id="WP_145080216.1">
    <property type="nucleotide sequence ID" value="NZ_VLKH01000002.1"/>
</dbReference>
<dbReference type="OrthoDB" id="9758751at2"/>
<dbReference type="InterPro" id="IPR051162">
    <property type="entry name" value="T4SS_component"/>
</dbReference>
<dbReference type="EMBL" id="VLKH01000002">
    <property type="protein sequence ID" value="TWH82478.1"/>
    <property type="molecule type" value="Genomic_DNA"/>
</dbReference>
<gene>
    <name evidence="3" type="ORF">LY60_00778</name>
</gene>
<keyword evidence="4" id="KW-1185">Reference proteome</keyword>
<dbReference type="AlphaFoldDB" id="A0A562JH38"/>
<proteinExistence type="predicted"/>
<name>A0A562JH38_9FIRM</name>
<organism evidence="3 4">
    <name type="scientific">Sedimentibacter saalensis</name>
    <dbReference type="NCBI Taxonomy" id="130788"/>
    <lineage>
        <taxon>Bacteria</taxon>
        <taxon>Bacillati</taxon>
        <taxon>Bacillota</taxon>
        <taxon>Tissierellia</taxon>
        <taxon>Sedimentibacter</taxon>
    </lineage>
</organism>
<sequence>MFSDNKIWIGKSENRVYLEPKMANRHGLVAGATGTGKTITLKVLAESFSEMGVPVFLADVKGDLASLATAGTDSENMQERIKRFEIDNFSYKSFPVQFWDLFGEGGLPVRTTVSEMGPLLLSRILNLNDTQTGIMNIIFRIADDKGLLLLDLKDLRAMVQYVGDNAKEYTLDYGNISSQSIGAILRNMIALEDQGGEYFFGEPELDFNDWMKVDSQNKGYINILHSPRLFLNPSLYSTFLLWMLSELFENLPEEGDLEKPKMVFFFDEAHLLFEDAPKILLDKIEQVVRLIRSKGVGVYFITQSPTDLPDDVLSQLGNRIQHALRAYTPAERKKVIAAAETFRQNQKFNTVEAITELATGEALISMLDEKGRPSVVERAFVLPPQSKFGTIDDLLRNQIIKGSKLYSKYSEEVDRKSAFEVIREEKRIQQEYIDSEKERIEKQKIREQKEKEEKKYQKNIKKSNRMTPTEKAANSAMSAIGREIGKSLIRGILGSLKR</sequence>
<feature type="compositionally biased region" description="Basic and acidic residues" evidence="1">
    <location>
        <begin position="447"/>
        <end position="456"/>
    </location>
</feature>
<feature type="region of interest" description="Disordered" evidence="1">
    <location>
        <begin position="447"/>
        <end position="475"/>
    </location>
</feature>
<accession>A0A562JH38</accession>
<dbReference type="InterPro" id="IPR027417">
    <property type="entry name" value="P-loop_NTPase"/>
</dbReference>
<dbReference type="InterPro" id="IPR033186">
    <property type="entry name" value="HerA_C"/>
</dbReference>
<evidence type="ECO:0000259" key="2">
    <source>
        <dbReference type="Pfam" id="PF05872"/>
    </source>
</evidence>
<protein>
    <recommendedName>
        <fullName evidence="2">Helicase HerA-like C-terminal domain-containing protein</fullName>
    </recommendedName>
</protein>
<dbReference type="Pfam" id="PF05872">
    <property type="entry name" value="HerA_C"/>
    <property type="match status" value="1"/>
</dbReference>
<evidence type="ECO:0000313" key="4">
    <source>
        <dbReference type="Proteomes" id="UP000315343"/>
    </source>
</evidence>
<dbReference type="PANTHER" id="PTHR30121:SF6">
    <property type="entry name" value="SLR6007 PROTEIN"/>
    <property type="match status" value="1"/>
</dbReference>
<reference evidence="3 4" key="1">
    <citation type="submission" date="2019-07" db="EMBL/GenBank/DDBJ databases">
        <title>Genomic Encyclopedia of Type Strains, Phase I: the one thousand microbial genomes (KMG-I) project.</title>
        <authorList>
            <person name="Kyrpides N."/>
        </authorList>
    </citation>
    <scope>NUCLEOTIDE SEQUENCE [LARGE SCALE GENOMIC DNA]</scope>
    <source>
        <strain evidence="3 4">DSM 13558</strain>
    </source>
</reference>
<dbReference type="Gene3D" id="3.40.50.300">
    <property type="entry name" value="P-loop containing nucleotide triphosphate hydrolases"/>
    <property type="match status" value="2"/>
</dbReference>
<dbReference type="PANTHER" id="PTHR30121">
    <property type="entry name" value="UNCHARACTERIZED PROTEIN YJGR-RELATED"/>
    <property type="match status" value="1"/>
</dbReference>